<organism evidence="2 3">
    <name type="scientific">Heracleum sosnowskyi</name>
    <dbReference type="NCBI Taxonomy" id="360622"/>
    <lineage>
        <taxon>Eukaryota</taxon>
        <taxon>Viridiplantae</taxon>
        <taxon>Streptophyta</taxon>
        <taxon>Embryophyta</taxon>
        <taxon>Tracheophyta</taxon>
        <taxon>Spermatophyta</taxon>
        <taxon>Magnoliopsida</taxon>
        <taxon>eudicotyledons</taxon>
        <taxon>Gunneridae</taxon>
        <taxon>Pentapetalae</taxon>
        <taxon>asterids</taxon>
        <taxon>campanulids</taxon>
        <taxon>Apiales</taxon>
        <taxon>Apiaceae</taxon>
        <taxon>Apioideae</taxon>
        <taxon>apioid superclade</taxon>
        <taxon>Tordylieae</taxon>
        <taxon>Tordyliinae</taxon>
        <taxon>Heracleum</taxon>
    </lineage>
</organism>
<feature type="compositionally biased region" description="Basic and acidic residues" evidence="1">
    <location>
        <begin position="86"/>
        <end position="96"/>
    </location>
</feature>
<feature type="compositionally biased region" description="Polar residues" evidence="1">
    <location>
        <begin position="140"/>
        <end position="160"/>
    </location>
</feature>
<gene>
    <name evidence="2" type="ORF">POM88_004951</name>
</gene>
<comment type="caution">
    <text evidence="2">The sequence shown here is derived from an EMBL/GenBank/DDBJ whole genome shotgun (WGS) entry which is preliminary data.</text>
</comment>
<dbReference type="EMBL" id="JAUIZM010000001">
    <property type="protein sequence ID" value="KAK1405346.1"/>
    <property type="molecule type" value="Genomic_DNA"/>
</dbReference>
<feature type="compositionally biased region" description="Basic residues" evidence="1">
    <location>
        <begin position="107"/>
        <end position="118"/>
    </location>
</feature>
<protein>
    <submittedName>
        <fullName evidence="2">Uncharacterized protein</fullName>
    </submittedName>
</protein>
<dbReference type="AlphaFoldDB" id="A0AAD8NEN0"/>
<feature type="compositionally biased region" description="Polar residues" evidence="1">
    <location>
        <begin position="123"/>
        <end position="132"/>
    </location>
</feature>
<sequence>MFDTKNEITNDGSISDNDSDYFSETESSEDDCSSLGNSSDEELNECRQSQKPGIGMPHGMELGLMLVCGGTGHRKNKCPNPTPAKESSKDKGKTKEAAPIVTEPTNKPKRTYKPKRKACTPWRTKTTSSQASDLKIAPRQGNSVLSTQTSISSCVTTKRSMNGEKCTTREGNGEDLNQDF</sequence>
<dbReference type="Proteomes" id="UP001237642">
    <property type="component" value="Unassembled WGS sequence"/>
</dbReference>
<evidence type="ECO:0000313" key="2">
    <source>
        <dbReference type="EMBL" id="KAK1405346.1"/>
    </source>
</evidence>
<evidence type="ECO:0000256" key="1">
    <source>
        <dbReference type="SAM" id="MobiDB-lite"/>
    </source>
</evidence>
<keyword evidence="3" id="KW-1185">Reference proteome</keyword>
<accession>A0AAD8NEN0</accession>
<reference evidence="2" key="2">
    <citation type="submission" date="2023-05" db="EMBL/GenBank/DDBJ databases">
        <authorList>
            <person name="Schelkunov M.I."/>
        </authorList>
    </citation>
    <scope>NUCLEOTIDE SEQUENCE</scope>
    <source>
        <strain evidence="2">Hsosn_3</strain>
        <tissue evidence="2">Leaf</tissue>
    </source>
</reference>
<feature type="compositionally biased region" description="Acidic residues" evidence="1">
    <location>
        <begin position="17"/>
        <end position="32"/>
    </location>
</feature>
<evidence type="ECO:0000313" key="3">
    <source>
        <dbReference type="Proteomes" id="UP001237642"/>
    </source>
</evidence>
<feature type="region of interest" description="Disordered" evidence="1">
    <location>
        <begin position="1"/>
        <end position="180"/>
    </location>
</feature>
<reference evidence="2" key="1">
    <citation type="submission" date="2023-02" db="EMBL/GenBank/DDBJ databases">
        <title>Genome of toxic invasive species Heracleum sosnowskyi carries increased number of genes despite the absence of recent whole-genome duplications.</title>
        <authorList>
            <person name="Schelkunov M."/>
            <person name="Shtratnikova V."/>
            <person name="Makarenko M."/>
            <person name="Klepikova A."/>
            <person name="Omelchenko D."/>
            <person name="Novikova G."/>
            <person name="Obukhova E."/>
            <person name="Bogdanov V."/>
            <person name="Penin A."/>
            <person name="Logacheva M."/>
        </authorList>
    </citation>
    <scope>NUCLEOTIDE SEQUENCE</scope>
    <source>
        <strain evidence="2">Hsosn_3</strain>
        <tissue evidence="2">Leaf</tissue>
    </source>
</reference>
<name>A0AAD8NEN0_9APIA</name>
<proteinExistence type="predicted"/>